<dbReference type="GO" id="GO:0003677">
    <property type="term" value="F:DNA binding"/>
    <property type="evidence" value="ECO:0007669"/>
    <property type="project" value="InterPro"/>
</dbReference>
<name>A1BIB1_CHLPD</name>
<evidence type="ECO:0000313" key="3">
    <source>
        <dbReference type="Proteomes" id="UP000008701"/>
    </source>
</evidence>
<dbReference type="InterPro" id="IPR036515">
    <property type="entry name" value="Transposase_17_sf"/>
</dbReference>
<dbReference type="RefSeq" id="WP_011745937.1">
    <property type="nucleotide sequence ID" value="NC_008639.1"/>
</dbReference>
<dbReference type="SMART" id="SM01321">
    <property type="entry name" value="Y1_Tnp"/>
    <property type="match status" value="1"/>
</dbReference>
<keyword evidence="3" id="KW-1185">Reference proteome</keyword>
<dbReference type="OrthoDB" id="9788881at2"/>
<feature type="domain" description="Transposase IS200-like" evidence="1">
    <location>
        <begin position="9"/>
        <end position="123"/>
    </location>
</feature>
<dbReference type="Proteomes" id="UP000008701">
    <property type="component" value="Chromosome"/>
</dbReference>
<dbReference type="eggNOG" id="COG1943">
    <property type="taxonomic scope" value="Bacteria"/>
</dbReference>
<dbReference type="SUPFAM" id="SSF143422">
    <property type="entry name" value="Transposase IS200-like"/>
    <property type="match status" value="1"/>
</dbReference>
<accession>A1BIB1</accession>
<protein>
    <recommendedName>
        <fullName evidence="1">Transposase IS200-like domain-containing protein</fullName>
    </recommendedName>
</protein>
<dbReference type="PANTHER" id="PTHR34322">
    <property type="entry name" value="TRANSPOSASE, Y1_TNP DOMAIN-CONTAINING"/>
    <property type="match status" value="1"/>
</dbReference>
<evidence type="ECO:0000313" key="2">
    <source>
        <dbReference type="EMBL" id="ABL66138.1"/>
    </source>
</evidence>
<organism evidence="2 3">
    <name type="scientific">Chlorobium phaeobacteroides (strain DSM 266 / SMG 266 / 2430)</name>
    <dbReference type="NCBI Taxonomy" id="290317"/>
    <lineage>
        <taxon>Bacteria</taxon>
        <taxon>Pseudomonadati</taxon>
        <taxon>Chlorobiota</taxon>
        <taxon>Chlorobiia</taxon>
        <taxon>Chlorobiales</taxon>
        <taxon>Chlorobiaceae</taxon>
        <taxon>Chlorobium/Pelodictyon group</taxon>
        <taxon>Chlorobium</taxon>
    </lineage>
</organism>
<dbReference type="GO" id="GO:0004803">
    <property type="term" value="F:transposase activity"/>
    <property type="evidence" value="ECO:0007669"/>
    <property type="project" value="InterPro"/>
</dbReference>
<dbReference type="Gene3D" id="3.30.70.1290">
    <property type="entry name" value="Transposase IS200-like"/>
    <property type="match status" value="1"/>
</dbReference>
<dbReference type="HOGENOM" id="CLU_068226_0_1_10"/>
<reference evidence="2 3" key="1">
    <citation type="submission" date="2006-12" db="EMBL/GenBank/DDBJ databases">
        <title>Complete sequence of Chlorobium phaeobacteroides DSM 266.</title>
        <authorList>
            <consortium name="US DOE Joint Genome Institute"/>
            <person name="Copeland A."/>
            <person name="Lucas S."/>
            <person name="Lapidus A."/>
            <person name="Barry K."/>
            <person name="Detter J.C."/>
            <person name="Glavina del Rio T."/>
            <person name="Hammon N."/>
            <person name="Israni S."/>
            <person name="Pitluck S."/>
            <person name="Goltsman E."/>
            <person name="Schmutz J."/>
            <person name="Larimer F."/>
            <person name="Land M."/>
            <person name="Hauser L."/>
            <person name="Mikhailova N."/>
            <person name="Li T."/>
            <person name="Overmann J."/>
            <person name="Bryant D.A."/>
            <person name="Richardson P."/>
        </authorList>
    </citation>
    <scope>NUCLEOTIDE SEQUENCE [LARGE SCALE GENOMIC DNA]</scope>
    <source>
        <strain evidence="2 3">DSM 266</strain>
    </source>
</reference>
<dbReference type="Pfam" id="PF01797">
    <property type="entry name" value="Y1_Tnp"/>
    <property type="match status" value="1"/>
</dbReference>
<sequence>MPRGARLDAPDALHHVMVRGIERSDIVFNDGDRLDFLNRIDKAAQKTGTVIYAWALMTNHAHLLLRSGSAGLPTFMRKVLTGYSTSFNKRHHRSGHLFQNRYKSILCEEEPYFVKLVSYIHLNPLRARLVSSLEELQHYPWSGHTAIMGFAEHPWHHTEYVLQQFGRTVGNARMAYLEFVREQNQLGRQPELTGGGLIRSAGGWSEVLSMRRRGERQFSDERILGSGEFVEEVLGDVDDDRKSMMPARLRLAEARDLIERECIEKGLSVEALQCGSRSNEYKALRHDAARKLVCGLGLSHADIARLLGISRSGVSQMLRRYSDISSTHRAERD</sequence>
<dbReference type="InterPro" id="IPR002686">
    <property type="entry name" value="Transposase_17"/>
</dbReference>
<dbReference type="EMBL" id="CP000492">
    <property type="protein sequence ID" value="ABL66138.1"/>
    <property type="molecule type" value="Genomic_DNA"/>
</dbReference>
<dbReference type="KEGG" id="cph:Cpha266_2131"/>
<evidence type="ECO:0000259" key="1">
    <source>
        <dbReference type="SMART" id="SM01321"/>
    </source>
</evidence>
<dbReference type="AlphaFoldDB" id="A1BIB1"/>
<proteinExistence type="predicted"/>
<dbReference type="GO" id="GO:0006313">
    <property type="term" value="P:DNA transposition"/>
    <property type="evidence" value="ECO:0007669"/>
    <property type="project" value="InterPro"/>
</dbReference>
<dbReference type="PANTHER" id="PTHR34322:SF2">
    <property type="entry name" value="TRANSPOSASE IS200-LIKE DOMAIN-CONTAINING PROTEIN"/>
    <property type="match status" value="1"/>
</dbReference>
<gene>
    <name evidence="2" type="ordered locus">Cpha266_2131</name>
</gene>